<dbReference type="PRINTS" id="PR00344">
    <property type="entry name" value="BCTRLSENSOR"/>
</dbReference>
<comment type="caution">
    <text evidence="9">The sequence shown here is derived from an EMBL/GenBank/DDBJ whole genome shotgun (WGS) entry which is preliminary data.</text>
</comment>
<keyword evidence="3" id="KW-0808">Transferase</keyword>
<feature type="transmembrane region" description="Helical" evidence="7">
    <location>
        <begin position="83"/>
        <end position="102"/>
    </location>
</feature>
<evidence type="ECO:0000256" key="5">
    <source>
        <dbReference type="ARBA" id="ARBA00023012"/>
    </source>
</evidence>
<feature type="transmembrane region" description="Helical" evidence="7">
    <location>
        <begin position="109"/>
        <end position="132"/>
    </location>
</feature>
<feature type="transmembrane region" description="Helical" evidence="7">
    <location>
        <begin position="221"/>
        <end position="246"/>
    </location>
</feature>
<feature type="transmembrane region" description="Helical" evidence="7">
    <location>
        <begin position="12"/>
        <end position="34"/>
    </location>
</feature>
<evidence type="ECO:0000256" key="1">
    <source>
        <dbReference type="ARBA" id="ARBA00000085"/>
    </source>
</evidence>
<sequence>MLTFLGTQGDRVLLLILFIMLWLSVTSSLEFAGLAQRTSGWTRVRAILWAALLLAGSIMAAQTLTALPTLIGGNLPLSNRLTFFLGGSAAILAGSFYALHLITRPAPTVACILTASAALTAGQYATSLLVIYQLMPLQAIRLDYGLVIASLVMAVATKTGTFAISTTSSGPMHRLFAAAILVIGLAGSRFLLIIATSGLPLTEVVTEADRIPLFSLGLHASPALIMIGLVVIVTVLVGLMALMMIVRPWRANRDALRSRRAQDLLRRLSDADLQRQTLEDRLTEVTRQRDLALAERTRTLSSLQSSQATLNQEIAQRRQILDEHRQLLDRQAQQHGAFVAAAVHETRHMVQDILGDMTRMVDPLRDALGADQKKLLGRISENSDHLLGLLCTLSDYARLQGPSQALPLRAVPALELLGRLRNTLDPVAREAGLRADWPQDIALAGVAFQTDGERLYQVVAELVRNALRFNRSGGAVSITVEPVLTRNGEAPQALRLVVADTGIGIAPDHAATLFSPFARRPANLPLGPDLGVGLGLAIAQRLAESLGSRIVFASEPGIGSRFWLDIPAADVPVSVPTLTPQPQSRALDYPLGASLKAAQ</sequence>
<dbReference type="GO" id="GO:0000155">
    <property type="term" value="F:phosphorelay sensor kinase activity"/>
    <property type="evidence" value="ECO:0007669"/>
    <property type="project" value="InterPro"/>
</dbReference>
<keyword evidence="6" id="KW-0175">Coiled coil</keyword>
<dbReference type="RefSeq" id="WP_094408140.1">
    <property type="nucleotide sequence ID" value="NZ_BMJZ01000006.1"/>
</dbReference>
<name>A0A255XS55_9PROT</name>
<dbReference type="Pfam" id="PF02518">
    <property type="entry name" value="HATPase_c"/>
    <property type="match status" value="1"/>
</dbReference>
<keyword evidence="7" id="KW-0472">Membrane</keyword>
<comment type="catalytic activity">
    <reaction evidence="1">
        <text>ATP + protein L-histidine = ADP + protein N-phospho-L-histidine.</text>
        <dbReference type="EC" id="2.7.13.3"/>
    </reaction>
</comment>
<dbReference type="InterPro" id="IPR003594">
    <property type="entry name" value="HATPase_dom"/>
</dbReference>
<evidence type="ECO:0000256" key="2">
    <source>
        <dbReference type="ARBA" id="ARBA00012438"/>
    </source>
</evidence>
<dbReference type="InterPro" id="IPR050736">
    <property type="entry name" value="Sensor_HK_Regulatory"/>
</dbReference>
<dbReference type="SUPFAM" id="SSF47384">
    <property type="entry name" value="Homodimeric domain of signal transducing histidine kinase"/>
    <property type="match status" value="1"/>
</dbReference>
<evidence type="ECO:0000259" key="8">
    <source>
        <dbReference type="PROSITE" id="PS50109"/>
    </source>
</evidence>
<dbReference type="EC" id="2.7.13.3" evidence="2"/>
<dbReference type="Gene3D" id="3.30.565.10">
    <property type="entry name" value="Histidine kinase-like ATPase, C-terminal domain"/>
    <property type="match status" value="1"/>
</dbReference>
<dbReference type="Proteomes" id="UP000216361">
    <property type="component" value="Unassembled WGS sequence"/>
</dbReference>
<dbReference type="AlphaFoldDB" id="A0A255XS55"/>
<keyword evidence="4" id="KW-0418">Kinase</keyword>
<feature type="transmembrane region" description="Helical" evidence="7">
    <location>
        <begin position="176"/>
        <end position="201"/>
    </location>
</feature>
<dbReference type="InterPro" id="IPR005467">
    <property type="entry name" value="His_kinase_dom"/>
</dbReference>
<evidence type="ECO:0000313" key="10">
    <source>
        <dbReference type="Proteomes" id="UP000216361"/>
    </source>
</evidence>
<feature type="transmembrane region" description="Helical" evidence="7">
    <location>
        <begin position="46"/>
        <end position="71"/>
    </location>
</feature>
<proteinExistence type="predicted"/>
<dbReference type="SUPFAM" id="SSF55874">
    <property type="entry name" value="ATPase domain of HSP90 chaperone/DNA topoisomerase II/histidine kinase"/>
    <property type="match status" value="1"/>
</dbReference>
<dbReference type="EMBL" id="NOXS01000030">
    <property type="protein sequence ID" value="OYQ19721.1"/>
    <property type="molecule type" value="Genomic_DNA"/>
</dbReference>
<keyword evidence="5" id="KW-0902">Two-component regulatory system</keyword>
<feature type="transmembrane region" description="Helical" evidence="7">
    <location>
        <begin position="144"/>
        <end position="164"/>
    </location>
</feature>
<evidence type="ECO:0000256" key="7">
    <source>
        <dbReference type="SAM" id="Phobius"/>
    </source>
</evidence>
<evidence type="ECO:0000256" key="3">
    <source>
        <dbReference type="ARBA" id="ARBA00022679"/>
    </source>
</evidence>
<dbReference type="OrthoDB" id="9808408at2"/>
<feature type="coiled-coil region" evidence="6">
    <location>
        <begin position="261"/>
        <end position="295"/>
    </location>
</feature>
<dbReference type="SMART" id="SM00387">
    <property type="entry name" value="HATPase_c"/>
    <property type="match status" value="1"/>
</dbReference>
<evidence type="ECO:0000256" key="4">
    <source>
        <dbReference type="ARBA" id="ARBA00022777"/>
    </source>
</evidence>
<keyword evidence="10" id="KW-1185">Reference proteome</keyword>
<keyword evidence="7" id="KW-1133">Transmembrane helix</keyword>
<gene>
    <name evidence="9" type="ORF">CHR90_06260</name>
</gene>
<dbReference type="PANTHER" id="PTHR43711">
    <property type="entry name" value="TWO-COMPONENT HISTIDINE KINASE"/>
    <property type="match status" value="1"/>
</dbReference>
<dbReference type="InterPro" id="IPR004358">
    <property type="entry name" value="Sig_transdc_His_kin-like_C"/>
</dbReference>
<dbReference type="Gene3D" id="1.10.287.130">
    <property type="match status" value="1"/>
</dbReference>
<keyword evidence="7" id="KW-0812">Transmembrane</keyword>
<dbReference type="PANTHER" id="PTHR43711:SF31">
    <property type="entry name" value="HISTIDINE KINASE"/>
    <property type="match status" value="1"/>
</dbReference>
<evidence type="ECO:0000256" key="6">
    <source>
        <dbReference type="SAM" id="Coils"/>
    </source>
</evidence>
<protein>
    <recommendedName>
        <fullName evidence="2">histidine kinase</fullName>
        <ecNumber evidence="2">2.7.13.3</ecNumber>
    </recommendedName>
</protein>
<dbReference type="InterPro" id="IPR036097">
    <property type="entry name" value="HisK_dim/P_sf"/>
</dbReference>
<reference evidence="9 10" key="1">
    <citation type="submission" date="2017-07" db="EMBL/GenBank/DDBJ databases">
        <title>Elstera cyanobacteriorum sp. nov., a novel bacterium isolated from cyanobacterial aggregates in a eutrophic lake.</title>
        <authorList>
            <person name="Cai H."/>
        </authorList>
    </citation>
    <scope>NUCLEOTIDE SEQUENCE [LARGE SCALE GENOMIC DNA]</scope>
    <source>
        <strain evidence="9 10">TH019</strain>
    </source>
</reference>
<accession>A0A255XS55</accession>
<feature type="domain" description="Histidine kinase" evidence="8">
    <location>
        <begin position="341"/>
        <end position="570"/>
    </location>
</feature>
<dbReference type="InterPro" id="IPR036890">
    <property type="entry name" value="HATPase_C_sf"/>
</dbReference>
<evidence type="ECO:0000313" key="9">
    <source>
        <dbReference type="EMBL" id="OYQ19721.1"/>
    </source>
</evidence>
<organism evidence="9 10">
    <name type="scientific">Elstera cyanobacteriorum</name>
    <dbReference type="NCBI Taxonomy" id="2022747"/>
    <lineage>
        <taxon>Bacteria</taxon>
        <taxon>Pseudomonadati</taxon>
        <taxon>Pseudomonadota</taxon>
        <taxon>Alphaproteobacteria</taxon>
        <taxon>Rhodospirillales</taxon>
        <taxon>Rhodospirillaceae</taxon>
        <taxon>Elstera</taxon>
    </lineage>
</organism>
<dbReference type="PROSITE" id="PS50109">
    <property type="entry name" value="HIS_KIN"/>
    <property type="match status" value="1"/>
</dbReference>